<keyword evidence="6" id="KW-0805">Transcription regulation</keyword>
<dbReference type="GO" id="GO:0030686">
    <property type="term" value="C:90S preribosome"/>
    <property type="evidence" value="ECO:0007669"/>
    <property type="project" value="TreeGrafter"/>
</dbReference>
<evidence type="ECO:0000256" key="12">
    <source>
        <dbReference type="ARBA" id="ARBA00071922"/>
    </source>
</evidence>
<dbReference type="GO" id="GO:0000462">
    <property type="term" value="P:maturation of SSU-rRNA from tricistronic rRNA transcript (SSU-rRNA, 5.8S rRNA, LSU-rRNA)"/>
    <property type="evidence" value="ECO:0007669"/>
    <property type="project" value="TreeGrafter"/>
</dbReference>
<dbReference type="GO" id="GO:0032040">
    <property type="term" value="C:small-subunit processome"/>
    <property type="evidence" value="ECO:0007669"/>
    <property type="project" value="TreeGrafter"/>
</dbReference>
<sequence>MTSLAQQLQRLALPQSDPSLLSRDEVASLLFDPKEAATIDRDTAFAIGCTGLEELLGIDPSFGQFEVPLFSQLSKTIERSVQTKAVNKQLDENISLFLIHLSPYFLLKPAQKCLEWLIHRFHIHLYNQDSLIACVLPYHETRIFVRVIQLLKINNPKHRWFWLLPVKQSGVPLAKGTLITHCYKDLGFMDFICSLVTKSVKVFAEYPGSAAQLRVLLTFYASTIVSALVAAEDLSDNVVAKLFPYVQKGLKSSLPDYKAATYMIICQIAVKVTMEDTFVNSLASQIIKTLSKIPSLTKDGLGCLIVLLQRQKPGSLGKKPFPHLCKVPDLITTLHGISETYDICPLLRYMLPHLVVSIIHHVTGEETEEVDGEIYRKHLEAILTNISLKNNLDHMLASILFEEYISCSSQEESNSNKRSLLNEHCLPLIRLLESKYPRTLDVVLEEHLKEVRDLNKQELFHQFISLSTSGGKYQILADSDTSLMLSLNYPLAPVRLLATNHLKTVIETSKENIDESFIKEAILTRLRDDSIDVVLSALSAFEIFKQHFSSEETVSSLLNLFQRAEPSKNREWYKVLETAADIFIKEELLSENHQLANQVVVHLLPYMVIISDDKVSAEMTLAIYLSKSGICSLHPLLRGWKEALENVLQSTKPGKLIGIANQKMIQLLASNLNSGDRSSNLKMVEDLISTGEKEAYTLRRKVTFHVIMSVIVRCCSSLKETYFPFAIRAFHLLQEKIKNLGSVITAVEIPAEWHSELMLDRDIPVELWAHYIEQLNTGQMIAVEDSVLLVFSLKNFIHALKVPKCFPEDDQWWDPEQLKDDSKDYLHLLITLFEMLLANADAIHFRVLMKLFKKVHLQGVFQLFKFLSVLWTYGSSLSNPLACHVHTMLQTQALYVGCAVLSSLKTKDKHQLASVSSPVVVSLLVNLGSPVKEVRRAAVQALQALSGVQSPFELIIDHVVPKAEEVTSDATYVVQDLATLFEELQGEKKLKSHQKLTETLKHLLNCVYHCPSYIAKDLLKILQHVNSEVVLSHLLPLVGKLLEKIQKEPATVLKDEALVIHLTLGKYNEYSASLLHKDPGSLDTFMKAAYTTEELGMAMPTIQIATLEKITKPFFAAISDEKVQQKLLGMMFDLLVNCKNTHCAQTVSSVFKGISVKAEQVKIELEPPDKAKSLGTIQQTRRQKMQQKKSQDMDSVLDVGGSYWQRVTLILELLQHKKKLRSPQILIPTLFNLLSRCLEPLPSEQGNMEYTKQLILSCLLNICQKLSPDGGKVPKAILDEEKFNVELIVQCIRLSEMPQTHHHALLLLGIAAGMFPDKVLHNIMSIFTFMGANVMRLDDTYSFQVINKTVKMVIPALIQSDGGESVEVTRNIEDIVIKIIGVFVDALPHVPEHRRLPILVQLVDTLGAEKFLWVLLLLLFEQYVTKTVLAAAYGEKDAVLEADTEFWISVCCEFSVQHQIQSLMNILQYLTHLPEEKEETIPKAICNKSESQEEMLQIFNVDTHSSKQLRHFKYLSVSFMSQLLASNHFIRKVVESGGPQILKGLEQSLLESVLGYVNAAAQSMEKNADRQTVKFWRALLSKAYDMLDKVNALLPTEMFISVIRGLVGNPLPSVRRKALDLLNNKLQQNASWKKKVVHHFLQLLPVLLAIVERKKKEKEEQAINRQTALYTIKLLCKKFGANSPEPFIPVLSAAVRLIAPETKEEKNVLGSALLCIAELTSCLDALAIPQLPSLMPSLLTAMKNSSELVSSEVYLLSALAALQKVVETLPHFISPYLEEVLTQVVCLEKITREMGSASQANARLTSLKKTLATTLSPRVLLPAISKTYRKIDKNWKDLMGPFMSILQEHIGVMKKDVLTSHQSQLTAFFLEALDFRAGHMEENDLEEIGKTENCIIGCLVAMVVKLSEVTFRPLFFKLFDWAKTEGAPKDRLLTFYNLADCIAEKLKGLFTLFAGHLVKPFADTLNQVNISKTDEAFFDSENDPEKCCLLLQFILNCLHKICLFDTEHFLSKERAEALMVPLVDQLENRLGGEEKFQERVTKHLIPCIGQFSVAVADDSLWKPLNYQILLKTRDSSPKVRFAALITVLALAEKLRENYIVLLPESIPFLAELMEDECEEVEHQCQKTIQQLEVILGEPLQSYF</sequence>
<comment type="function">
    <text evidence="13">Involved in nucleolar processing of pre-18S ribosomal RNA.</text>
</comment>
<dbReference type="GeneID" id="102819567"/>
<dbReference type="Pfam" id="PF08146">
    <property type="entry name" value="BP28CT"/>
    <property type="match status" value="1"/>
</dbReference>
<dbReference type="Pfam" id="PF12397">
    <property type="entry name" value="U3snoRNP10"/>
    <property type="match status" value="1"/>
</dbReference>
<feature type="region of interest" description="Disordered" evidence="14">
    <location>
        <begin position="1172"/>
        <end position="1191"/>
    </location>
</feature>
<dbReference type="InterPro" id="IPR056473">
    <property type="entry name" value="HEAT_Utp10/HEAT1"/>
</dbReference>
<evidence type="ECO:0000256" key="13">
    <source>
        <dbReference type="RuleBase" id="RU367065"/>
    </source>
</evidence>
<dbReference type="InterPro" id="IPR040191">
    <property type="entry name" value="UTP10"/>
</dbReference>
<dbReference type="Pfam" id="PF23243">
    <property type="entry name" value="HEAT_HEATR1"/>
    <property type="match status" value="1"/>
</dbReference>
<comment type="subunit">
    <text evidence="11">Part of the small subunit (SSU) processome, composed of more than 70 proteins and the RNA chaperone small nucleolar RNA (snoRNA) U3. Interacts with MYC; the interaction is required for localization of MYC to the nucleolus.</text>
</comment>
<dbReference type="CTD" id="55127"/>
<evidence type="ECO:0000313" key="16">
    <source>
        <dbReference type="Proteomes" id="UP000504623"/>
    </source>
</evidence>
<keyword evidence="5" id="KW-0597">Phosphoprotein</keyword>
<evidence type="ECO:0000259" key="15">
    <source>
        <dbReference type="SMART" id="SM01036"/>
    </source>
</evidence>
<dbReference type="InterPro" id="IPR012954">
    <property type="entry name" value="BP28_C_dom"/>
</dbReference>
<evidence type="ECO:0000256" key="4">
    <source>
        <dbReference type="ARBA" id="ARBA00022552"/>
    </source>
</evidence>
<dbReference type="PANTHER" id="PTHR13457:SF1">
    <property type="entry name" value="HEAT REPEAT-CONTAINING PROTEIN 1"/>
    <property type="match status" value="1"/>
</dbReference>
<evidence type="ECO:0000256" key="10">
    <source>
        <dbReference type="ARBA" id="ARBA00059363"/>
    </source>
</evidence>
<dbReference type="SUPFAM" id="SSF48371">
    <property type="entry name" value="ARM repeat"/>
    <property type="match status" value="3"/>
</dbReference>
<keyword evidence="3 13" id="KW-0690">Ribosome biogenesis</keyword>
<feature type="domain" description="BP28 C-terminal" evidence="15">
    <location>
        <begin position="1855"/>
        <end position="2009"/>
    </location>
</feature>
<dbReference type="GO" id="GO:0030515">
    <property type="term" value="F:snoRNA binding"/>
    <property type="evidence" value="ECO:0007669"/>
    <property type="project" value="TreeGrafter"/>
</dbReference>
<evidence type="ECO:0000256" key="7">
    <source>
        <dbReference type="ARBA" id="ARBA00023163"/>
    </source>
</evidence>
<evidence type="ECO:0000313" key="17">
    <source>
        <dbReference type="RefSeq" id="XP_006872064.1"/>
    </source>
</evidence>
<evidence type="ECO:0000256" key="1">
    <source>
        <dbReference type="ARBA" id="ARBA00004604"/>
    </source>
</evidence>
<accession>A0A9B0U245</accession>
<evidence type="ECO:0000256" key="8">
    <source>
        <dbReference type="ARBA" id="ARBA00023242"/>
    </source>
</evidence>
<dbReference type="Proteomes" id="UP000504623">
    <property type="component" value="Unplaced"/>
</dbReference>
<dbReference type="InterPro" id="IPR011989">
    <property type="entry name" value="ARM-like"/>
</dbReference>
<keyword evidence="8 13" id="KW-0539">Nucleus</keyword>
<reference evidence="17" key="1">
    <citation type="submission" date="2025-08" db="UniProtKB">
        <authorList>
            <consortium name="RefSeq"/>
        </authorList>
    </citation>
    <scope>IDENTIFICATION</scope>
    <source>
        <tissue evidence="17">Spleen</tissue>
    </source>
</reference>
<keyword evidence="9 13" id="KW-0687">Ribonucleoprotein</keyword>
<evidence type="ECO:0000256" key="2">
    <source>
        <dbReference type="ARBA" id="ARBA00010559"/>
    </source>
</evidence>
<dbReference type="GO" id="GO:0034455">
    <property type="term" value="C:t-UTP complex"/>
    <property type="evidence" value="ECO:0007669"/>
    <property type="project" value="TreeGrafter"/>
</dbReference>
<dbReference type="InterPro" id="IPR022125">
    <property type="entry name" value="U3snoRNP10_N"/>
</dbReference>
<dbReference type="FunFam" id="1.25.10.10:FF:000534">
    <property type="entry name" value="HEAT repeat containing 1"/>
    <property type="match status" value="1"/>
</dbReference>
<evidence type="ECO:0000256" key="11">
    <source>
        <dbReference type="ARBA" id="ARBA00064302"/>
    </source>
</evidence>
<keyword evidence="4 13" id="KW-0698">rRNA processing</keyword>
<evidence type="ECO:0000256" key="5">
    <source>
        <dbReference type="ARBA" id="ARBA00022553"/>
    </source>
</evidence>
<organism evidence="16 17">
    <name type="scientific">Chrysochloris asiatica</name>
    <name type="common">Cape golden mole</name>
    <dbReference type="NCBI Taxonomy" id="185453"/>
    <lineage>
        <taxon>Eukaryota</taxon>
        <taxon>Metazoa</taxon>
        <taxon>Chordata</taxon>
        <taxon>Craniata</taxon>
        <taxon>Vertebrata</taxon>
        <taxon>Euteleostomi</taxon>
        <taxon>Mammalia</taxon>
        <taxon>Eutheria</taxon>
        <taxon>Afrotheria</taxon>
        <taxon>Chrysochloridae</taxon>
        <taxon>Chrysochlorinae</taxon>
        <taxon>Chrysochloris</taxon>
    </lineage>
</organism>
<dbReference type="OrthoDB" id="31183at2759"/>
<comment type="function">
    <text evidence="10">Ribosome biogenesis factor; required for recruitment of Myc to nucleoli. Involved in nucleolar processing of pre-18S ribosomal RNA. Required for optimal pre-ribosomal RNA transcription by RNA polymerase I. Part of the small subunit (SSU) processome, first precursor of the small eukaryotic ribosomal subunit. During the assembly of the SSU processome in the nucleolus, many ribosome biogenesis factors, an RNA chaperone and ribosomal proteins associate with the nascent pre-rRNA and work in concert to generate RNA folding, modifications, rearrangements and cleavage as well as targeted degradation of pre-ribosomal RNA by the RNA exosome. Involved in neuronal-lineage cell proliferation.</text>
</comment>
<keyword evidence="7" id="KW-0804">Transcription</keyword>
<dbReference type="RefSeq" id="XP_006872064.1">
    <property type="nucleotide sequence ID" value="XM_006872002.1"/>
</dbReference>
<dbReference type="InterPro" id="IPR016024">
    <property type="entry name" value="ARM-type_fold"/>
</dbReference>
<comment type="subcellular location">
    <subcellularLocation>
        <location evidence="1 13">Nucleus</location>
        <location evidence="1 13">Nucleolus</location>
    </subcellularLocation>
</comment>
<gene>
    <name evidence="17" type="primary">HEATR1</name>
</gene>
<dbReference type="GO" id="GO:0045943">
    <property type="term" value="P:positive regulation of transcription by RNA polymerase I"/>
    <property type="evidence" value="ECO:0007669"/>
    <property type="project" value="TreeGrafter"/>
</dbReference>
<dbReference type="Gene3D" id="1.25.10.10">
    <property type="entry name" value="Leucine-rich Repeat Variant"/>
    <property type="match status" value="3"/>
</dbReference>
<comment type="similarity">
    <text evidence="2 13">Belongs to the HEATR1/UTP10 family.</text>
</comment>
<evidence type="ECO:0000256" key="3">
    <source>
        <dbReference type="ARBA" id="ARBA00022517"/>
    </source>
</evidence>
<evidence type="ECO:0000256" key="6">
    <source>
        <dbReference type="ARBA" id="ARBA00023015"/>
    </source>
</evidence>
<name>A0A9B0U245_CHRAS</name>
<keyword evidence="16" id="KW-1185">Reference proteome</keyword>
<evidence type="ECO:0000256" key="14">
    <source>
        <dbReference type="SAM" id="MobiDB-lite"/>
    </source>
</evidence>
<proteinExistence type="inferred from homology"/>
<protein>
    <recommendedName>
        <fullName evidence="12 13">HEAT repeat-containing protein 1</fullName>
    </recommendedName>
</protein>
<dbReference type="SMART" id="SM01036">
    <property type="entry name" value="BP28CT"/>
    <property type="match status" value="1"/>
</dbReference>
<dbReference type="PANTHER" id="PTHR13457">
    <property type="entry name" value="BAP28"/>
    <property type="match status" value="1"/>
</dbReference>
<evidence type="ECO:0000256" key="9">
    <source>
        <dbReference type="ARBA" id="ARBA00023274"/>
    </source>
</evidence>